<organism evidence="2 3">
    <name type="scientific">Frankliniella fusca</name>
    <dbReference type="NCBI Taxonomy" id="407009"/>
    <lineage>
        <taxon>Eukaryota</taxon>
        <taxon>Metazoa</taxon>
        <taxon>Ecdysozoa</taxon>
        <taxon>Arthropoda</taxon>
        <taxon>Hexapoda</taxon>
        <taxon>Insecta</taxon>
        <taxon>Pterygota</taxon>
        <taxon>Neoptera</taxon>
        <taxon>Paraneoptera</taxon>
        <taxon>Thysanoptera</taxon>
        <taxon>Terebrantia</taxon>
        <taxon>Thripoidea</taxon>
        <taxon>Thripidae</taxon>
        <taxon>Frankliniella</taxon>
    </lineage>
</organism>
<keyword evidence="3" id="KW-1185">Reference proteome</keyword>
<protein>
    <submittedName>
        <fullName evidence="2">Protein PRRC2C</fullName>
    </submittedName>
</protein>
<evidence type="ECO:0000313" key="2">
    <source>
        <dbReference type="EMBL" id="KAK3911710.1"/>
    </source>
</evidence>
<dbReference type="AlphaFoldDB" id="A0AAE1GYM6"/>
<proteinExistence type="predicted"/>
<evidence type="ECO:0000256" key="1">
    <source>
        <dbReference type="SAM" id="MobiDB-lite"/>
    </source>
</evidence>
<feature type="region of interest" description="Disordered" evidence="1">
    <location>
        <begin position="329"/>
        <end position="373"/>
    </location>
</feature>
<name>A0AAE1GYM6_9NEOP</name>
<feature type="compositionally biased region" description="Acidic residues" evidence="1">
    <location>
        <begin position="458"/>
        <end position="473"/>
    </location>
</feature>
<feature type="compositionally biased region" description="Gly residues" evidence="1">
    <location>
        <begin position="409"/>
        <end position="419"/>
    </location>
</feature>
<accession>A0AAE1GYM6</accession>
<feature type="region of interest" description="Disordered" evidence="1">
    <location>
        <begin position="390"/>
        <end position="473"/>
    </location>
</feature>
<feature type="compositionally biased region" description="Basic and acidic residues" evidence="1">
    <location>
        <begin position="342"/>
        <end position="361"/>
    </location>
</feature>
<feature type="compositionally biased region" description="Low complexity" evidence="1">
    <location>
        <begin position="111"/>
        <end position="137"/>
    </location>
</feature>
<reference evidence="2" key="2">
    <citation type="journal article" date="2023" name="BMC Genomics">
        <title>Pest status, molecular evolution, and epigenetic factors derived from the genome assembly of Frankliniella fusca, a thysanopteran phytovirus vector.</title>
        <authorList>
            <person name="Catto M.A."/>
            <person name="Labadie P.E."/>
            <person name="Jacobson A.L."/>
            <person name="Kennedy G.G."/>
            <person name="Srinivasan R."/>
            <person name="Hunt B.G."/>
        </authorList>
    </citation>
    <scope>NUCLEOTIDE SEQUENCE</scope>
    <source>
        <strain evidence="2">PL_HMW_Pooled</strain>
    </source>
</reference>
<evidence type="ECO:0000313" key="3">
    <source>
        <dbReference type="Proteomes" id="UP001219518"/>
    </source>
</evidence>
<dbReference type="Proteomes" id="UP001219518">
    <property type="component" value="Unassembled WGS sequence"/>
</dbReference>
<dbReference type="EMBL" id="JAHWGI010000284">
    <property type="protein sequence ID" value="KAK3911710.1"/>
    <property type="molecule type" value="Genomic_DNA"/>
</dbReference>
<feature type="region of interest" description="Disordered" evidence="1">
    <location>
        <begin position="109"/>
        <end position="142"/>
    </location>
</feature>
<sequence length="572" mass="60737">MRNYLQMNRHQRKGAMRWCVIAVAALALVCGGGGERVHFRIHSGDILDQHTHTRTVLLHPDSDALRHLRQLQQLPAQSVVYYHGAPTPIRAAPHQPVSFMRQTIQLPLQQARAPRPAPASASAPGPGSYPGVPAGPAHGLGATSIQQVPHMPIIPLAPIPGGGQQLAATPGQGTVVLPSAGAHPALSHPAVPALSPGGLAPGGAPAAPAADPAPARVTTKQTQTSLVTHQMSGPGPWPMHMLLPHGPKGELVPMRLVAVAHAAPAGPGPGPAQGHPRHAGKLSAALIAPPSAADLKKGKGCKAFIRPGEDPEVGDCFLEEYENGYNEEHSKKKFFGGGNSKSKTERGGERNSKRYKNESKYTHNPKVKHQWVRTPDGVHHLVRTEVGPLFTPHQQPQEQPTTPAKKGQRGGGGGGGGRGGRQRQRGSKQPNKVTVVRLPPGATAVTTVLRGQQQAPQDDAEADADPAALEEDDDKALQADEDVEQALDAGVREEDDTLVEVFKSARSAPIRAPLVAVSPAKPMWVQEYHPVRIKQVTPRVRSRRGVIAELPIGQLPGRFFTVRVRDSTVETT</sequence>
<comment type="caution">
    <text evidence="2">The sequence shown here is derived from an EMBL/GenBank/DDBJ whole genome shotgun (WGS) entry which is preliminary data.</text>
</comment>
<feature type="compositionally biased region" description="Low complexity" evidence="1">
    <location>
        <begin position="391"/>
        <end position="403"/>
    </location>
</feature>
<reference evidence="2" key="1">
    <citation type="submission" date="2021-07" db="EMBL/GenBank/DDBJ databases">
        <authorList>
            <person name="Catto M.A."/>
            <person name="Jacobson A."/>
            <person name="Kennedy G."/>
            <person name="Labadie P."/>
            <person name="Hunt B.G."/>
            <person name="Srinivasan R."/>
        </authorList>
    </citation>
    <scope>NUCLEOTIDE SEQUENCE</scope>
    <source>
        <strain evidence="2">PL_HMW_Pooled</strain>
        <tissue evidence="2">Head</tissue>
    </source>
</reference>
<gene>
    <name evidence="2" type="ORF">KUF71_021371</name>
</gene>